<evidence type="ECO:0000256" key="1">
    <source>
        <dbReference type="ARBA" id="ARBA00006817"/>
    </source>
</evidence>
<dbReference type="EMBL" id="JACXIZ010000015">
    <property type="protein sequence ID" value="MBD2845414.1"/>
    <property type="molecule type" value="Genomic_DNA"/>
</dbReference>
<protein>
    <submittedName>
        <fullName evidence="3">SRPBCC domain-containing protein</fullName>
    </submittedName>
</protein>
<dbReference type="InterPro" id="IPR013538">
    <property type="entry name" value="ASHA1/2-like_C"/>
</dbReference>
<feature type="domain" description="Activator of Hsp90 ATPase homologue 1/2-like C-terminal" evidence="2">
    <location>
        <begin position="13"/>
        <end position="130"/>
    </location>
</feature>
<dbReference type="Pfam" id="PF08327">
    <property type="entry name" value="AHSA1"/>
    <property type="match status" value="1"/>
</dbReference>
<evidence type="ECO:0000259" key="2">
    <source>
        <dbReference type="Pfam" id="PF08327"/>
    </source>
</evidence>
<evidence type="ECO:0000313" key="4">
    <source>
        <dbReference type="Proteomes" id="UP000621560"/>
    </source>
</evidence>
<proteinExistence type="inferred from homology"/>
<accession>A0A927GRA2</accession>
<dbReference type="InterPro" id="IPR023393">
    <property type="entry name" value="START-like_dom_sf"/>
</dbReference>
<comment type="caution">
    <text evidence="3">The sequence shown here is derived from an EMBL/GenBank/DDBJ whole genome shotgun (WGS) entry which is preliminary data.</text>
</comment>
<dbReference type="Proteomes" id="UP000621560">
    <property type="component" value="Unassembled WGS sequence"/>
</dbReference>
<keyword evidence="4" id="KW-1185">Reference proteome</keyword>
<reference evidence="3" key="1">
    <citation type="submission" date="2020-09" db="EMBL/GenBank/DDBJ databases">
        <title>A novel bacterium of genus Paenibacillus, isolated from South China Sea.</title>
        <authorList>
            <person name="Huang H."/>
            <person name="Mo K."/>
            <person name="Hu Y."/>
        </authorList>
    </citation>
    <scope>NUCLEOTIDE SEQUENCE</scope>
    <source>
        <strain evidence="3">IB182496</strain>
    </source>
</reference>
<gene>
    <name evidence="3" type="ORF">IDH44_09450</name>
</gene>
<name>A0A927GRA2_9BACL</name>
<organism evidence="3 4">
    <name type="scientific">Paenibacillus sabuli</name>
    <dbReference type="NCBI Taxonomy" id="2772509"/>
    <lineage>
        <taxon>Bacteria</taxon>
        <taxon>Bacillati</taxon>
        <taxon>Bacillota</taxon>
        <taxon>Bacilli</taxon>
        <taxon>Bacillales</taxon>
        <taxon>Paenibacillaceae</taxon>
        <taxon>Paenibacillus</taxon>
    </lineage>
</organism>
<dbReference type="AlphaFoldDB" id="A0A927GRA2"/>
<dbReference type="CDD" id="cd07814">
    <property type="entry name" value="SRPBCC_CalC_Aha1-like"/>
    <property type="match status" value="1"/>
</dbReference>
<dbReference type="Gene3D" id="3.30.530.20">
    <property type="match status" value="1"/>
</dbReference>
<dbReference type="RefSeq" id="WP_190917001.1">
    <property type="nucleotide sequence ID" value="NZ_JACXIZ010000015.1"/>
</dbReference>
<comment type="similarity">
    <text evidence="1">Belongs to the AHA1 family.</text>
</comment>
<sequence>MSLSLTLDYQYKTTIPKLWSALTDPGKLEKWVLPNNFKPIEGHRFQFRNEPNPFWDGIIDGEVLLVDEPRKLSYSWAVGEEKHVVTWTIRDLGDGHVNLHLEQTGITNEQGLAGAKHGWTQWCGQLNEVLAA</sequence>
<evidence type="ECO:0000313" key="3">
    <source>
        <dbReference type="EMBL" id="MBD2845414.1"/>
    </source>
</evidence>
<dbReference type="SUPFAM" id="SSF55961">
    <property type="entry name" value="Bet v1-like"/>
    <property type="match status" value="1"/>
</dbReference>